<name>A0A6J6C6P0_9ZZZZ</name>
<dbReference type="EMBL" id="CAEZSO010000145">
    <property type="protein sequence ID" value="CAB4546744.1"/>
    <property type="molecule type" value="Genomic_DNA"/>
</dbReference>
<dbReference type="AlphaFoldDB" id="A0A6J6C6P0"/>
<sequence>MPSNGFTLAVLISSQEKFVCFFEQRLKLGDLLLLIRIHDINRREIVIDVHPEASPRLFLVLLWDVSGLLGQVADVAHAGIDDIAGTQIFLDGFGLSWGFNNHQSAQPIGCGLFRRGSHGGAV</sequence>
<accession>A0A6J6C6P0</accession>
<organism evidence="1">
    <name type="scientific">freshwater metagenome</name>
    <dbReference type="NCBI Taxonomy" id="449393"/>
    <lineage>
        <taxon>unclassified sequences</taxon>
        <taxon>metagenomes</taxon>
        <taxon>ecological metagenomes</taxon>
    </lineage>
</organism>
<proteinExistence type="predicted"/>
<protein>
    <submittedName>
        <fullName evidence="1">Unannotated protein</fullName>
    </submittedName>
</protein>
<evidence type="ECO:0000313" key="1">
    <source>
        <dbReference type="EMBL" id="CAB4546744.1"/>
    </source>
</evidence>
<gene>
    <name evidence="1" type="ORF">UFOPK1446_00759</name>
</gene>
<reference evidence="1" key="1">
    <citation type="submission" date="2020-05" db="EMBL/GenBank/DDBJ databases">
        <authorList>
            <person name="Chiriac C."/>
            <person name="Salcher M."/>
            <person name="Ghai R."/>
            <person name="Kavagutti S V."/>
        </authorList>
    </citation>
    <scope>NUCLEOTIDE SEQUENCE</scope>
</reference>